<feature type="domain" description="CzcB-like C-terminal circularly permuted SH3-like" evidence="8">
    <location>
        <begin position="357"/>
        <end position="422"/>
    </location>
</feature>
<keyword evidence="2" id="KW-0813">Transport</keyword>
<dbReference type="SUPFAM" id="SSF111369">
    <property type="entry name" value="HlyD-like secretion proteins"/>
    <property type="match status" value="1"/>
</dbReference>
<feature type="domain" description="CzcB-like alpha-helical hairpin" evidence="5">
    <location>
        <begin position="169"/>
        <end position="228"/>
    </location>
</feature>
<reference evidence="9" key="1">
    <citation type="submission" date="2021-07" db="EMBL/GenBank/DDBJ databases">
        <authorList>
            <person name="Fernandez M."/>
            <person name="Pereira P."/>
            <person name="Torres Tejerizo G.A."/>
            <person name="Gonzalez P."/>
            <person name="Agostini E."/>
        </authorList>
    </citation>
    <scope>NUCLEOTIDE SEQUENCE</scope>
    <source>
        <strain evidence="9">SFC 500-1A</strain>
    </source>
</reference>
<evidence type="ECO:0000256" key="4">
    <source>
        <dbReference type="SAM" id="Phobius"/>
    </source>
</evidence>
<dbReference type="InterPro" id="IPR058792">
    <property type="entry name" value="Beta-barrel_RND_2"/>
</dbReference>
<evidence type="ECO:0000256" key="1">
    <source>
        <dbReference type="ARBA" id="ARBA00009477"/>
    </source>
</evidence>
<dbReference type="EMBL" id="JAHWXT010000011">
    <property type="protein sequence ID" value="MCF0266947.1"/>
    <property type="molecule type" value="Genomic_DNA"/>
</dbReference>
<keyword evidence="4" id="KW-0812">Transmembrane</keyword>
<keyword evidence="4" id="KW-1133">Transmembrane helix</keyword>
<accession>A0A8X8GN62</accession>
<evidence type="ECO:0000313" key="9">
    <source>
        <dbReference type="EMBL" id="MCF0266947.1"/>
    </source>
</evidence>
<protein>
    <submittedName>
        <fullName evidence="9">Efflux RND transporter periplasmic adaptor subunit</fullName>
    </submittedName>
</protein>
<gene>
    <name evidence="9" type="ORF">KW868_21080</name>
</gene>
<dbReference type="GO" id="GO:0016020">
    <property type="term" value="C:membrane"/>
    <property type="evidence" value="ECO:0007669"/>
    <property type="project" value="InterPro"/>
</dbReference>
<dbReference type="Pfam" id="PF25954">
    <property type="entry name" value="Beta-barrel_RND_2"/>
    <property type="match status" value="1"/>
</dbReference>
<dbReference type="InterPro" id="IPR058648">
    <property type="entry name" value="HH_CzcB-like"/>
</dbReference>
<dbReference type="Proteomes" id="UP000887320">
    <property type="component" value="Unassembled WGS sequence"/>
</dbReference>
<dbReference type="Gene3D" id="2.40.420.20">
    <property type="match status" value="1"/>
</dbReference>
<evidence type="ECO:0000259" key="5">
    <source>
        <dbReference type="Pfam" id="PF25893"/>
    </source>
</evidence>
<dbReference type="InterPro" id="IPR058649">
    <property type="entry name" value="CzcB_C"/>
</dbReference>
<dbReference type="GO" id="GO:0060003">
    <property type="term" value="P:copper ion export"/>
    <property type="evidence" value="ECO:0007669"/>
    <property type="project" value="TreeGrafter"/>
</dbReference>
<feature type="domain" description="CusB-like beta-barrel" evidence="6">
    <location>
        <begin position="274"/>
        <end position="350"/>
    </location>
</feature>
<dbReference type="InterPro" id="IPR006143">
    <property type="entry name" value="RND_pump_MFP"/>
</dbReference>
<dbReference type="Pfam" id="PF25973">
    <property type="entry name" value="BSH_CzcB"/>
    <property type="match status" value="1"/>
</dbReference>
<dbReference type="GO" id="GO:0015679">
    <property type="term" value="P:plasma membrane copper ion transport"/>
    <property type="evidence" value="ECO:0007669"/>
    <property type="project" value="TreeGrafter"/>
</dbReference>
<dbReference type="PANTHER" id="PTHR30097:SF4">
    <property type="entry name" value="SLR6042 PROTEIN"/>
    <property type="match status" value="1"/>
</dbReference>
<keyword evidence="4" id="KW-0472">Membrane</keyword>
<dbReference type="GO" id="GO:0046914">
    <property type="term" value="F:transition metal ion binding"/>
    <property type="evidence" value="ECO:0007669"/>
    <property type="project" value="TreeGrafter"/>
</dbReference>
<feature type="compositionally biased region" description="Basic and acidic residues" evidence="3">
    <location>
        <begin position="51"/>
        <end position="89"/>
    </location>
</feature>
<dbReference type="Gene3D" id="2.40.50.100">
    <property type="match status" value="1"/>
</dbReference>
<dbReference type="Pfam" id="PF25893">
    <property type="entry name" value="HH_CzcB"/>
    <property type="match status" value="1"/>
</dbReference>
<dbReference type="GO" id="GO:0022857">
    <property type="term" value="F:transmembrane transporter activity"/>
    <property type="evidence" value="ECO:0007669"/>
    <property type="project" value="InterPro"/>
</dbReference>
<dbReference type="PANTHER" id="PTHR30097">
    <property type="entry name" value="CATION EFFLUX SYSTEM PROTEIN CUSB"/>
    <property type="match status" value="1"/>
</dbReference>
<dbReference type="InterPro" id="IPR051909">
    <property type="entry name" value="MFP_Cation_Efflux"/>
</dbReference>
<dbReference type="Pfam" id="PF25975">
    <property type="entry name" value="CzcB_C"/>
    <property type="match status" value="1"/>
</dbReference>
<evidence type="ECO:0000256" key="3">
    <source>
        <dbReference type="SAM" id="MobiDB-lite"/>
    </source>
</evidence>
<evidence type="ECO:0000256" key="2">
    <source>
        <dbReference type="ARBA" id="ARBA00022448"/>
    </source>
</evidence>
<dbReference type="InterPro" id="IPR058647">
    <property type="entry name" value="BSH_CzcB-like"/>
</dbReference>
<comment type="caution">
    <text evidence="9">The sequence shown here is derived from an EMBL/GenBank/DDBJ whole genome shotgun (WGS) entry which is preliminary data.</text>
</comment>
<dbReference type="GO" id="GO:0030288">
    <property type="term" value="C:outer membrane-bounded periplasmic space"/>
    <property type="evidence" value="ECO:0007669"/>
    <property type="project" value="TreeGrafter"/>
</dbReference>
<name>A0A8X8GN62_ACIGI</name>
<evidence type="ECO:0000259" key="8">
    <source>
        <dbReference type="Pfam" id="PF25975"/>
    </source>
</evidence>
<dbReference type="AlphaFoldDB" id="A0A8X8GN62"/>
<evidence type="ECO:0000259" key="7">
    <source>
        <dbReference type="Pfam" id="PF25973"/>
    </source>
</evidence>
<evidence type="ECO:0000259" key="6">
    <source>
        <dbReference type="Pfam" id="PF25954"/>
    </source>
</evidence>
<dbReference type="RefSeq" id="WP_166781726.1">
    <property type="nucleotide sequence ID" value="NZ_JAHWXT010000011.1"/>
</dbReference>
<feature type="transmembrane region" description="Helical" evidence="4">
    <location>
        <begin position="20"/>
        <end position="37"/>
    </location>
</feature>
<organism evidence="9 10">
    <name type="scientific">Acinetobacter guillouiae</name>
    <name type="common">Acinetobacter genomosp. 11</name>
    <dbReference type="NCBI Taxonomy" id="106649"/>
    <lineage>
        <taxon>Bacteria</taxon>
        <taxon>Pseudomonadati</taxon>
        <taxon>Pseudomonadota</taxon>
        <taxon>Gammaproteobacteria</taxon>
        <taxon>Moraxellales</taxon>
        <taxon>Moraxellaceae</taxon>
        <taxon>Acinetobacter</taxon>
    </lineage>
</organism>
<feature type="domain" description="CzcB-like barrel-sandwich hybrid" evidence="7">
    <location>
        <begin position="130"/>
        <end position="269"/>
    </location>
</feature>
<proteinExistence type="inferred from homology"/>
<feature type="region of interest" description="Disordered" evidence="3">
    <location>
        <begin position="42"/>
        <end position="89"/>
    </location>
</feature>
<dbReference type="Gene3D" id="2.40.30.170">
    <property type="match status" value="1"/>
</dbReference>
<dbReference type="Gene3D" id="1.10.287.470">
    <property type="entry name" value="Helix hairpin bin"/>
    <property type="match status" value="1"/>
</dbReference>
<sequence>MLNQFKSFKLQKGKISQRLLIIITIVMTALIAMGLFFSSKKASSNDAGENEAGHAEEGHSHDENAKGTTKDGSEEAKHSEEEGGEKENAEAISLTAQQITEQGIKLAKVEMGTVTKSASYPAKVMVNTDRQAHVSPAFSGQVVAVNVELGQRVQKGQALATLVVPDLVDQQANLQVAQTSLELARQDYERERQLWSQGISAKQDYQRAYNAYKQAQIQVQATRSRLSAFGASSSSNGRYVLTAPIAGIISKKDLVMGENVQLASQLFIIDQLDQLWLEFIVPSSEFSAIAPNQQLEFKSLQTGNTFKAQIQSLNSEADVQTGRLQVRAKVLSNAAELRPNLMVNVQLQQQGTAQALRVLKSAIQKVEGKDIVFVSSEHDKKIEFTAQPVVLGQVSGDGQWVEVKSGLTQGQQYAGQGSFLLKSELEKGEASHGH</sequence>
<dbReference type="NCBIfam" id="TIGR01730">
    <property type="entry name" value="RND_mfp"/>
    <property type="match status" value="1"/>
</dbReference>
<evidence type="ECO:0000313" key="10">
    <source>
        <dbReference type="Proteomes" id="UP000887320"/>
    </source>
</evidence>
<comment type="similarity">
    <text evidence="1">Belongs to the membrane fusion protein (MFP) (TC 8.A.1) family.</text>
</comment>